<keyword evidence="5 8" id="KW-1133">Transmembrane helix</keyword>
<organism evidence="9 10">
    <name type="scientific">Kocuria palustris PEL</name>
    <dbReference type="NCBI Taxonomy" id="1236550"/>
    <lineage>
        <taxon>Bacteria</taxon>
        <taxon>Bacillati</taxon>
        <taxon>Actinomycetota</taxon>
        <taxon>Actinomycetes</taxon>
        <taxon>Micrococcales</taxon>
        <taxon>Micrococcaceae</taxon>
        <taxon>Kocuria</taxon>
    </lineage>
</organism>
<protein>
    <submittedName>
        <fullName evidence="9">UDP-N-acetylmuramyl pentapeptide phosphotransferase/UDP-N-acetylglucosamine-1-phosphate transferase</fullName>
    </submittedName>
</protein>
<keyword evidence="4 8" id="KW-0812">Transmembrane</keyword>
<comment type="subcellular location">
    <subcellularLocation>
        <location evidence="1">Cell membrane</location>
        <topology evidence="1">Multi-pass membrane protein</topology>
    </subcellularLocation>
</comment>
<dbReference type="EMBL" id="ANHZ02000018">
    <property type="protein sequence ID" value="EME36022.1"/>
    <property type="molecule type" value="Genomic_DNA"/>
</dbReference>
<feature type="transmembrane region" description="Helical" evidence="8">
    <location>
        <begin position="142"/>
        <end position="159"/>
    </location>
</feature>
<sequence>MSTAAIPALQLSAENKDISVLATDPGAWPTAEELQSLLHLGLIFGSAALVLSLAMPLVVKPVLRRLGVVDIPNERSSHTRTVIRGMGLAVAAAVVVVQLLALLLGAVEVDRSIALVVLLGTALAAGLGWCEDIRGLSVRWRLAGQLLIGLVCAGALTLILGTGIWWWPVCAIAVVAYINVANFMDGLNGISGMHGFVVGLVYAWAGASNDLVWMIVAGLVVAFAFLGFLPWNFSRDSVFLGDVGSYLLGGSLIMIAIAAFLSGVYVEYLLPALSVYLADTGWTLLRRIRRGDPWWRPHREHVYQRLTDIGFSHAASSLTVAVFTVVVSLVGLTGLWLSGLPAVVPGLAVLAVLALYLSLPRLLGARRTAEAQEARA</sequence>
<dbReference type="InterPro" id="IPR000715">
    <property type="entry name" value="Glycosyl_transferase_4"/>
</dbReference>
<feature type="transmembrane region" description="Helical" evidence="8">
    <location>
        <begin position="187"/>
        <end position="205"/>
    </location>
</feature>
<dbReference type="STRING" id="71999.KPaMU14_04180"/>
<feature type="transmembrane region" description="Helical" evidence="8">
    <location>
        <begin position="306"/>
        <end position="329"/>
    </location>
</feature>
<comment type="caution">
    <text evidence="9">The sequence shown here is derived from an EMBL/GenBank/DDBJ whole genome shotgun (WGS) entry which is preliminary data.</text>
</comment>
<evidence type="ECO:0000313" key="10">
    <source>
        <dbReference type="Proteomes" id="UP000009877"/>
    </source>
</evidence>
<keyword evidence="6 8" id="KW-0472">Membrane</keyword>
<name>M2WC28_9MICC</name>
<evidence type="ECO:0000256" key="3">
    <source>
        <dbReference type="ARBA" id="ARBA00022679"/>
    </source>
</evidence>
<dbReference type="GO" id="GO:0005886">
    <property type="term" value="C:plasma membrane"/>
    <property type="evidence" value="ECO:0007669"/>
    <property type="project" value="UniProtKB-SubCell"/>
</dbReference>
<dbReference type="GO" id="GO:0044038">
    <property type="term" value="P:cell wall macromolecule biosynthetic process"/>
    <property type="evidence" value="ECO:0007669"/>
    <property type="project" value="TreeGrafter"/>
</dbReference>
<feature type="binding site" evidence="7">
    <location>
        <position position="242"/>
    </location>
    <ligand>
        <name>Mg(2+)</name>
        <dbReference type="ChEBI" id="CHEBI:18420"/>
    </ligand>
</feature>
<dbReference type="Pfam" id="PF00953">
    <property type="entry name" value="Glycos_transf_4"/>
    <property type="match status" value="1"/>
</dbReference>
<comment type="cofactor">
    <cofactor evidence="7">
        <name>Mg(2+)</name>
        <dbReference type="ChEBI" id="CHEBI:18420"/>
    </cofactor>
</comment>
<accession>M2WC28</accession>
<evidence type="ECO:0000313" key="9">
    <source>
        <dbReference type="EMBL" id="EME36022.1"/>
    </source>
</evidence>
<evidence type="ECO:0000256" key="6">
    <source>
        <dbReference type="ARBA" id="ARBA00023136"/>
    </source>
</evidence>
<gene>
    <name evidence="9" type="ORF">C884_00790</name>
</gene>
<feature type="transmembrane region" description="Helical" evidence="8">
    <location>
        <begin position="165"/>
        <end position="180"/>
    </location>
</feature>
<dbReference type="GO" id="GO:0071555">
    <property type="term" value="P:cell wall organization"/>
    <property type="evidence" value="ECO:0007669"/>
    <property type="project" value="TreeGrafter"/>
</dbReference>
<evidence type="ECO:0000256" key="1">
    <source>
        <dbReference type="ARBA" id="ARBA00004651"/>
    </source>
</evidence>
<dbReference type="RefSeq" id="WP_006215216.1">
    <property type="nucleotide sequence ID" value="NZ_ANHZ02000018.1"/>
</dbReference>
<evidence type="ECO:0000256" key="7">
    <source>
        <dbReference type="PIRSR" id="PIRSR600715-1"/>
    </source>
</evidence>
<feature type="transmembrane region" description="Helical" evidence="8">
    <location>
        <begin position="211"/>
        <end position="231"/>
    </location>
</feature>
<dbReference type="Proteomes" id="UP000009877">
    <property type="component" value="Unassembled WGS sequence"/>
</dbReference>
<feature type="transmembrane region" description="Helical" evidence="8">
    <location>
        <begin position="335"/>
        <end position="357"/>
    </location>
</feature>
<dbReference type="AlphaFoldDB" id="M2WC28"/>
<feature type="transmembrane region" description="Helical" evidence="8">
    <location>
        <begin position="113"/>
        <end position="130"/>
    </location>
</feature>
<dbReference type="GO" id="GO:0009103">
    <property type="term" value="P:lipopolysaccharide biosynthetic process"/>
    <property type="evidence" value="ECO:0007669"/>
    <property type="project" value="TreeGrafter"/>
</dbReference>
<evidence type="ECO:0000256" key="4">
    <source>
        <dbReference type="ARBA" id="ARBA00022692"/>
    </source>
</evidence>
<feature type="transmembrane region" description="Helical" evidence="8">
    <location>
        <begin position="37"/>
        <end position="59"/>
    </location>
</feature>
<dbReference type="PANTHER" id="PTHR22926:SF3">
    <property type="entry name" value="UNDECAPRENYL-PHOSPHATE ALPHA-N-ACETYLGLUCOSAMINYL 1-PHOSPHATE TRANSFERASE"/>
    <property type="match status" value="1"/>
</dbReference>
<keyword evidence="10" id="KW-1185">Reference proteome</keyword>
<dbReference type="CDD" id="cd06854">
    <property type="entry name" value="GT_WbpL_WbcO_like"/>
    <property type="match status" value="1"/>
</dbReference>
<dbReference type="GO" id="GO:0046872">
    <property type="term" value="F:metal ion binding"/>
    <property type="evidence" value="ECO:0007669"/>
    <property type="project" value="UniProtKB-KW"/>
</dbReference>
<proteinExistence type="predicted"/>
<keyword evidence="2" id="KW-1003">Cell membrane</keyword>
<keyword evidence="7" id="KW-0479">Metal-binding</keyword>
<keyword evidence="7" id="KW-0460">Magnesium</keyword>
<feature type="transmembrane region" description="Helical" evidence="8">
    <location>
        <begin position="85"/>
        <end position="107"/>
    </location>
</feature>
<evidence type="ECO:0000256" key="8">
    <source>
        <dbReference type="SAM" id="Phobius"/>
    </source>
</evidence>
<dbReference type="GO" id="GO:0016780">
    <property type="term" value="F:phosphotransferase activity, for other substituted phosphate groups"/>
    <property type="evidence" value="ECO:0007669"/>
    <property type="project" value="InterPro"/>
</dbReference>
<evidence type="ECO:0000256" key="5">
    <source>
        <dbReference type="ARBA" id="ARBA00022989"/>
    </source>
</evidence>
<feature type="transmembrane region" description="Helical" evidence="8">
    <location>
        <begin position="268"/>
        <end position="285"/>
    </location>
</feature>
<keyword evidence="3" id="KW-0808">Transferase</keyword>
<feature type="binding site" evidence="7">
    <location>
        <position position="182"/>
    </location>
    <ligand>
        <name>Mg(2+)</name>
        <dbReference type="ChEBI" id="CHEBI:18420"/>
    </ligand>
</feature>
<feature type="transmembrane region" description="Helical" evidence="8">
    <location>
        <begin position="243"/>
        <end position="262"/>
    </location>
</feature>
<dbReference type="PANTHER" id="PTHR22926">
    <property type="entry name" value="PHOSPHO-N-ACETYLMURAMOYL-PENTAPEPTIDE-TRANSFERASE"/>
    <property type="match status" value="1"/>
</dbReference>
<evidence type="ECO:0000256" key="2">
    <source>
        <dbReference type="ARBA" id="ARBA00022475"/>
    </source>
</evidence>
<reference evidence="9 10" key="1">
    <citation type="journal article" date="2014" name="Genome Announc.">
        <title>Draft Genome Sequence of Kocuria palustris PEL.</title>
        <authorList>
            <person name="Sharma G."/>
            <person name="Khatri I."/>
            <person name="Subramanian S."/>
        </authorList>
    </citation>
    <scope>NUCLEOTIDE SEQUENCE [LARGE SCALE GENOMIC DNA]</scope>
    <source>
        <strain evidence="9 10">PEL</strain>
    </source>
</reference>